<name>A0AAD7T7L4_9TELE</name>
<comment type="caution">
    <text evidence="2">The sequence shown here is derived from an EMBL/GenBank/DDBJ whole genome shotgun (WGS) entry which is preliminary data.</text>
</comment>
<protein>
    <submittedName>
        <fullName evidence="2">Uncharacterized protein</fullName>
    </submittedName>
</protein>
<organism evidence="2 3">
    <name type="scientific">Aldrovandia affinis</name>
    <dbReference type="NCBI Taxonomy" id="143900"/>
    <lineage>
        <taxon>Eukaryota</taxon>
        <taxon>Metazoa</taxon>
        <taxon>Chordata</taxon>
        <taxon>Craniata</taxon>
        <taxon>Vertebrata</taxon>
        <taxon>Euteleostomi</taxon>
        <taxon>Actinopterygii</taxon>
        <taxon>Neopterygii</taxon>
        <taxon>Teleostei</taxon>
        <taxon>Notacanthiformes</taxon>
        <taxon>Halosauridae</taxon>
        <taxon>Aldrovandia</taxon>
    </lineage>
</organism>
<evidence type="ECO:0000256" key="1">
    <source>
        <dbReference type="SAM" id="MobiDB-lite"/>
    </source>
</evidence>
<accession>A0AAD7T7L4</accession>
<dbReference type="AlphaFoldDB" id="A0AAD7T7L4"/>
<evidence type="ECO:0000313" key="2">
    <source>
        <dbReference type="EMBL" id="KAJ8415914.1"/>
    </source>
</evidence>
<sequence length="101" mass="10385">MVQQGTPRGPPLLAVGGSRESVPLAATHTSQPPSLRPSAGEGDRWGHARGSESTSTGPAVAEPSIASAATPALPRRAQGDDPRRRCTSWLGSCTTTAWTPT</sequence>
<dbReference type="Proteomes" id="UP001221898">
    <property type="component" value="Unassembled WGS sequence"/>
</dbReference>
<reference evidence="2" key="1">
    <citation type="journal article" date="2023" name="Science">
        <title>Genome structures resolve the early diversification of teleost fishes.</title>
        <authorList>
            <person name="Parey E."/>
            <person name="Louis A."/>
            <person name="Montfort J."/>
            <person name="Bouchez O."/>
            <person name="Roques C."/>
            <person name="Iampietro C."/>
            <person name="Lluch J."/>
            <person name="Castinel A."/>
            <person name="Donnadieu C."/>
            <person name="Desvignes T."/>
            <person name="Floi Bucao C."/>
            <person name="Jouanno E."/>
            <person name="Wen M."/>
            <person name="Mejri S."/>
            <person name="Dirks R."/>
            <person name="Jansen H."/>
            <person name="Henkel C."/>
            <person name="Chen W.J."/>
            <person name="Zahm M."/>
            <person name="Cabau C."/>
            <person name="Klopp C."/>
            <person name="Thompson A.W."/>
            <person name="Robinson-Rechavi M."/>
            <person name="Braasch I."/>
            <person name="Lecointre G."/>
            <person name="Bobe J."/>
            <person name="Postlethwait J.H."/>
            <person name="Berthelot C."/>
            <person name="Roest Crollius H."/>
            <person name="Guiguen Y."/>
        </authorList>
    </citation>
    <scope>NUCLEOTIDE SEQUENCE</scope>
    <source>
        <strain evidence="2">NC1722</strain>
    </source>
</reference>
<proteinExistence type="predicted"/>
<keyword evidence="3" id="KW-1185">Reference proteome</keyword>
<dbReference type="EMBL" id="JAINUG010000008">
    <property type="protein sequence ID" value="KAJ8415914.1"/>
    <property type="molecule type" value="Genomic_DNA"/>
</dbReference>
<evidence type="ECO:0000313" key="3">
    <source>
        <dbReference type="Proteomes" id="UP001221898"/>
    </source>
</evidence>
<feature type="compositionally biased region" description="Basic and acidic residues" evidence="1">
    <location>
        <begin position="41"/>
        <end position="50"/>
    </location>
</feature>
<gene>
    <name evidence="2" type="ORF">AAFF_G00404710</name>
</gene>
<feature type="region of interest" description="Disordered" evidence="1">
    <location>
        <begin position="1"/>
        <end position="88"/>
    </location>
</feature>